<evidence type="ECO:0000313" key="1">
    <source>
        <dbReference type="EMBL" id="EQD67534.1"/>
    </source>
</evidence>
<reference evidence="1" key="1">
    <citation type="submission" date="2013-08" db="EMBL/GenBank/DDBJ databases">
        <authorList>
            <person name="Mendez C."/>
            <person name="Richter M."/>
            <person name="Ferrer M."/>
            <person name="Sanchez J."/>
        </authorList>
    </citation>
    <scope>NUCLEOTIDE SEQUENCE</scope>
</reference>
<dbReference type="EMBL" id="AUZZ01000566">
    <property type="protein sequence ID" value="EQD67534.1"/>
    <property type="molecule type" value="Genomic_DNA"/>
</dbReference>
<name>T1CJW8_9ZZZZ</name>
<dbReference type="AlphaFoldDB" id="T1CJW8"/>
<organism evidence="1">
    <name type="scientific">mine drainage metagenome</name>
    <dbReference type="NCBI Taxonomy" id="410659"/>
    <lineage>
        <taxon>unclassified sequences</taxon>
        <taxon>metagenomes</taxon>
        <taxon>ecological metagenomes</taxon>
    </lineage>
</organism>
<sequence>MYKTYFAKDAIEKVFRTSKGDLSLGPVRYRRKDRLDAYATVVYMAYLLWSWAERRLQEKYPTMRLSEAMRVVENVSWVRFGAGKLVREWTTRLTTKQEEILSAVGVVSM</sequence>
<reference evidence="1" key="2">
    <citation type="journal article" date="2014" name="ISME J.">
        <title>Microbial stratification in low pH oxic and suboxic macroscopic growths along an acid mine drainage.</title>
        <authorList>
            <person name="Mendez-Garcia C."/>
            <person name="Mesa V."/>
            <person name="Sprenger R.R."/>
            <person name="Richter M."/>
            <person name="Diez M.S."/>
            <person name="Solano J."/>
            <person name="Bargiela R."/>
            <person name="Golyshina O.V."/>
            <person name="Manteca A."/>
            <person name="Ramos J.L."/>
            <person name="Gallego J.R."/>
            <person name="Llorente I."/>
            <person name="Martins Dos Santos V.A."/>
            <person name="Jensen O.N."/>
            <person name="Pelaez A.I."/>
            <person name="Sanchez J."/>
            <person name="Ferrer M."/>
        </authorList>
    </citation>
    <scope>NUCLEOTIDE SEQUENCE</scope>
</reference>
<accession>T1CJW8</accession>
<gene>
    <name evidence="1" type="ORF">B2A_00727</name>
</gene>
<comment type="caution">
    <text evidence="1">The sequence shown here is derived from an EMBL/GenBank/DDBJ whole genome shotgun (WGS) entry which is preliminary data.</text>
</comment>
<proteinExistence type="predicted"/>
<protein>
    <submittedName>
        <fullName evidence="1">Transposase</fullName>
    </submittedName>
</protein>